<keyword evidence="1" id="KW-0732">Signal</keyword>
<dbReference type="EMBL" id="JACHVS010000002">
    <property type="protein sequence ID" value="MBB2997014.1"/>
    <property type="molecule type" value="Genomic_DNA"/>
</dbReference>
<protein>
    <submittedName>
        <fullName evidence="3">Uncharacterized protein YgiM (DUF1202 family)</fullName>
    </submittedName>
</protein>
<feature type="chain" id="PRO_5032707394" evidence="1">
    <location>
        <begin position="19"/>
        <end position="110"/>
    </location>
</feature>
<evidence type="ECO:0000313" key="4">
    <source>
        <dbReference type="Proteomes" id="UP000523000"/>
    </source>
</evidence>
<dbReference type="Proteomes" id="UP000523000">
    <property type="component" value="Unassembled WGS sequence"/>
</dbReference>
<sequence>MALSFLLVAAASGDPATAAPVVLPASAGRLQLALPAAASPITKQANVNLNLRAKASAGSKVLLTIPRGTKLKVLGTSGKWIKVTYKSKTGWASGDFMKTVPAPRACLLMS</sequence>
<reference evidence="3 4" key="1">
    <citation type="submission" date="2020-08" db="EMBL/GenBank/DDBJ databases">
        <title>Sequencing the genomes of 1000 actinobacteria strains.</title>
        <authorList>
            <person name="Klenk H.-P."/>
        </authorList>
    </citation>
    <scope>NUCLEOTIDE SEQUENCE [LARGE SCALE GENOMIC DNA]</scope>
    <source>
        <strain evidence="3 4">DSM 22826</strain>
    </source>
</reference>
<accession>A0A839QQG9</accession>
<dbReference type="PROSITE" id="PS51781">
    <property type="entry name" value="SH3B"/>
    <property type="match status" value="1"/>
</dbReference>
<gene>
    <name evidence="3" type="ORF">E9229_003261</name>
</gene>
<comment type="caution">
    <text evidence="3">The sequence shown here is derived from an EMBL/GenBank/DDBJ whole genome shotgun (WGS) entry which is preliminary data.</text>
</comment>
<keyword evidence="4" id="KW-1185">Reference proteome</keyword>
<evidence type="ECO:0000256" key="1">
    <source>
        <dbReference type="SAM" id="SignalP"/>
    </source>
</evidence>
<organism evidence="3 4">
    <name type="scientific">Paeniglutamicibacter cryotolerans</name>
    <dbReference type="NCBI Taxonomy" id="670079"/>
    <lineage>
        <taxon>Bacteria</taxon>
        <taxon>Bacillati</taxon>
        <taxon>Actinomycetota</taxon>
        <taxon>Actinomycetes</taxon>
        <taxon>Micrococcales</taxon>
        <taxon>Micrococcaceae</taxon>
        <taxon>Paeniglutamicibacter</taxon>
    </lineage>
</organism>
<evidence type="ECO:0000259" key="2">
    <source>
        <dbReference type="PROSITE" id="PS51781"/>
    </source>
</evidence>
<name>A0A839QQG9_9MICC</name>
<dbReference type="AlphaFoldDB" id="A0A839QQG9"/>
<dbReference type="Pfam" id="PF08239">
    <property type="entry name" value="SH3_3"/>
    <property type="match status" value="1"/>
</dbReference>
<evidence type="ECO:0000313" key="3">
    <source>
        <dbReference type="EMBL" id="MBB2997014.1"/>
    </source>
</evidence>
<dbReference type="RefSeq" id="WP_183512580.1">
    <property type="nucleotide sequence ID" value="NZ_JACHVS010000002.1"/>
</dbReference>
<proteinExistence type="predicted"/>
<dbReference type="InterPro" id="IPR003646">
    <property type="entry name" value="SH3-like_bac-type"/>
</dbReference>
<feature type="domain" description="SH3b" evidence="2">
    <location>
        <begin position="36"/>
        <end position="101"/>
    </location>
</feature>
<feature type="signal peptide" evidence="1">
    <location>
        <begin position="1"/>
        <end position="18"/>
    </location>
</feature>
<dbReference type="SMART" id="SM00287">
    <property type="entry name" value="SH3b"/>
    <property type="match status" value="1"/>
</dbReference>
<dbReference type="Gene3D" id="2.30.30.40">
    <property type="entry name" value="SH3 Domains"/>
    <property type="match status" value="1"/>
</dbReference>